<feature type="coiled-coil region" evidence="1">
    <location>
        <begin position="3"/>
        <end position="30"/>
    </location>
</feature>
<dbReference type="EMBL" id="LSSN01000173">
    <property type="protein sequence ID" value="OMJ25421.1"/>
    <property type="molecule type" value="Genomic_DNA"/>
</dbReference>
<keyword evidence="3" id="KW-1185">Reference proteome</keyword>
<keyword evidence="1" id="KW-0175">Coiled coil</keyword>
<evidence type="ECO:0000256" key="1">
    <source>
        <dbReference type="SAM" id="Coils"/>
    </source>
</evidence>
<evidence type="ECO:0000313" key="3">
    <source>
        <dbReference type="Proteomes" id="UP000187283"/>
    </source>
</evidence>
<dbReference type="AlphaFoldDB" id="A0A1R1YEQ4"/>
<evidence type="ECO:0000313" key="2">
    <source>
        <dbReference type="EMBL" id="OMJ25421.1"/>
    </source>
</evidence>
<gene>
    <name evidence="2" type="ORF">AYI70_g909</name>
</gene>
<accession>A0A1R1YEQ4</accession>
<protein>
    <submittedName>
        <fullName evidence="2">Uncharacterized protein</fullName>
    </submittedName>
</protein>
<reference evidence="2 3" key="1">
    <citation type="submission" date="2017-01" db="EMBL/GenBank/DDBJ databases">
        <authorList>
            <person name="Mah S.A."/>
            <person name="Swanson W.J."/>
            <person name="Moy G.W."/>
            <person name="Vacquier V.D."/>
        </authorList>
    </citation>
    <scope>NUCLEOTIDE SEQUENCE [LARGE SCALE GENOMIC DNA]</scope>
    <source>
        <strain evidence="2 3">GSMNP</strain>
    </source>
</reference>
<sequence>MDKNKLQDKIKRLESELDNLKSKHQSTKESFEKNSKLYNDLINDLDPSDVNKLDETKSKLLSLFNIESFENLKKTYNKIPVDLEAENVFEKKLLSL</sequence>
<proteinExistence type="predicted"/>
<organism evidence="2 3">
    <name type="scientific">Smittium culicis</name>
    <dbReference type="NCBI Taxonomy" id="133412"/>
    <lineage>
        <taxon>Eukaryota</taxon>
        <taxon>Fungi</taxon>
        <taxon>Fungi incertae sedis</taxon>
        <taxon>Zoopagomycota</taxon>
        <taxon>Kickxellomycotina</taxon>
        <taxon>Harpellomycetes</taxon>
        <taxon>Harpellales</taxon>
        <taxon>Legeriomycetaceae</taxon>
        <taxon>Smittium</taxon>
    </lineage>
</organism>
<dbReference type="OrthoDB" id="5321006at2759"/>
<comment type="caution">
    <text evidence="2">The sequence shown here is derived from an EMBL/GenBank/DDBJ whole genome shotgun (WGS) entry which is preliminary data.</text>
</comment>
<dbReference type="Proteomes" id="UP000187283">
    <property type="component" value="Unassembled WGS sequence"/>
</dbReference>
<name>A0A1R1YEQ4_9FUNG</name>